<reference evidence="14" key="1">
    <citation type="journal article" date="2020" name="Stud. Mycol.">
        <title>101 Dothideomycetes genomes: a test case for predicting lifestyles and emergence of pathogens.</title>
        <authorList>
            <person name="Haridas S."/>
            <person name="Albert R."/>
            <person name="Binder M."/>
            <person name="Bloem J."/>
            <person name="Labutti K."/>
            <person name="Salamov A."/>
            <person name="Andreopoulos B."/>
            <person name="Baker S."/>
            <person name="Barry K."/>
            <person name="Bills G."/>
            <person name="Bluhm B."/>
            <person name="Cannon C."/>
            <person name="Castanera R."/>
            <person name="Culley D."/>
            <person name="Daum C."/>
            <person name="Ezra D."/>
            <person name="Gonzalez J."/>
            <person name="Henrissat B."/>
            <person name="Kuo A."/>
            <person name="Liang C."/>
            <person name="Lipzen A."/>
            <person name="Lutzoni F."/>
            <person name="Magnuson J."/>
            <person name="Mondo S."/>
            <person name="Nolan M."/>
            <person name="Ohm R."/>
            <person name="Pangilinan J."/>
            <person name="Park H.-J."/>
            <person name="Ramirez L."/>
            <person name="Alfaro M."/>
            <person name="Sun H."/>
            <person name="Tritt A."/>
            <person name="Yoshinaga Y."/>
            <person name="Zwiers L.-H."/>
            <person name="Turgeon B."/>
            <person name="Goodwin S."/>
            <person name="Spatafora J."/>
            <person name="Crous P."/>
            <person name="Grigoriev I."/>
        </authorList>
    </citation>
    <scope>NUCLEOTIDE SEQUENCE</scope>
    <source>
        <strain evidence="14">CBS 121739</strain>
    </source>
</reference>
<evidence type="ECO:0000256" key="6">
    <source>
        <dbReference type="ARBA" id="ARBA00022695"/>
    </source>
</evidence>
<keyword evidence="8" id="KW-0496">Mitochondrion</keyword>
<dbReference type="FunFam" id="1.10.287.280:FF:000001">
    <property type="entry name" value="DNA-directed RNA polymerase"/>
    <property type="match status" value="1"/>
</dbReference>
<dbReference type="EMBL" id="ML996577">
    <property type="protein sequence ID" value="KAF2755428.1"/>
    <property type="molecule type" value="Genomic_DNA"/>
</dbReference>
<dbReference type="GO" id="GO:0001018">
    <property type="term" value="F:mitochondrial promoter sequence-specific DNA binding"/>
    <property type="evidence" value="ECO:0007669"/>
    <property type="project" value="TreeGrafter"/>
</dbReference>
<dbReference type="PROSITE" id="PS00900">
    <property type="entry name" value="RNA_POL_PHAGE_1"/>
    <property type="match status" value="1"/>
</dbReference>
<dbReference type="OrthoDB" id="276422at2759"/>
<organism evidence="14 15">
    <name type="scientific">Pseudovirgaria hyperparasitica</name>
    <dbReference type="NCBI Taxonomy" id="470096"/>
    <lineage>
        <taxon>Eukaryota</taxon>
        <taxon>Fungi</taxon>
        <taxon>Dikarya</taxon>
        <taxon>Ascomycota</taxon>
        <taxon>Pezizomycotina</taxon>
        <taxon>Dothideomycetes</taxon>
        <taxon>Dothideomycetes incertae sedis</taxon>
        <taxon>Acrospermales</taxon>
        <taxon>Acrospermaceae</taxon>
        <taxon>Pseudovirgaria</taxon>
    </lineage>
</organism>
<dbReference type="PROSITE" id="PS00489">
    <property type="entry name" value="RNA_POL_PHAGE_2"/>
    <property type="match status" value="1"/>
</dbReference>
<comment type="similarity">
    <text evidence="3 11">Belongs to the phage and mitochondrial RNA polymerase family.</text>
</comment>
<dbReference type="EC" id="2.7.7.6" evidence="11"/>
<dbReference type="SMART" id="SM01311">
    <property type="entry name" value="RPOL_N"/>
    <property type="match status" value="1"/>
</dbReference>
<dbReference type="Pfam" id="PF14700">
    <property type="entry name" value="RPOL_N"/>
    <property type="match status" value="1"/>
</dbReference>
<comment type="subcellular location">
    <subcellularLocation>
        <location evidence="2">Mitochondrion</location>
    </subcellularLocation>
</comment>
<dbReference type="FunFam" id="1.10.150.20:FF:000041">
    <property type="entry name" value="DNA-directed RNA polymerase"/>
    <property type="match status" value="1"/>
</dbReference>
<feature type="compositionally biased region" description="Basic residues" evidence="12">
    <location>
        <begin position="1210"/>
        <end position="1226"/>
    </location>
</feature>
<dbReference type="Gene3D" id="1.10.150.20">
    <property type="entry name" value="5' to 3' exonuclease, C-terminal subdomain"/>
    <property type="match status" value="1"/>
</dbReference>
<evidence type="ECO:0000256" key="11">
    <source>
        <dbReference type="RuleBase" id="RU003805"/>
    </source>
</evidence>
<accession>A0A6A6VXP0</accession>
<dbReference type="InterPro" id="IPR037159">
    <property type="entry name" value="RNA_POL_N_sf"/>
</dbReference>
<name>A0A6A6VXP0_9PEZI</name>
<evidence type="ECO:0000259" key="13">
    <source>
        <dbReference type="SMART" id="SM01311"/>
    </source>
</evidence>
<evidence type="ECO:0000256" key="12">
    <source>
        <dbReference type="SAM" id="MobiDB-lite"/>
    </source>
</evidence>
<feature type="region of interest" description="Disordered" evidence="12">
    <location>
        <begin position="1206"/>
        <end position="1228"/>
    </location>
</feature>
<feature type="region of interest" description="Disordered" evidence="12">
    <location>
        <begin position="42"/>
        <end position="64"/>
    </location>
</feature>
<evidence type="ECO:0000256" key="8">
    <source>
        <dbReference type="ARBA" id="ARBA00023128"/>
    </source>
</evidence>
<dbReference type="SUPFAM" id="SSF56672">
    <property type="entry name" value="DNA/RNA polymerases"/>
    <property type="match status" value="1"/>
</dbReference>
<dbReference type="Gene3D" id="1.10.1320.10">
    <property type="entry name" value="DNA-directed RNA polymerase, N-terminal domain"/>
    <property type="match status" value="1"/>
</dbReference>
<dbReference type="Pfam" id="PF00940">
    <property type="entry name" value="RNA_pol"/>
    <property type="match status" value="1"/>
</dbReference>
<dbReference type="InterPro" id="IPR046950">
    <property type="entry name" value="DNA-dir_Rpol_C_phage-type"/>
</dbReference>
<evidence type="ECO:0000256" key="5">
    <source>
        <dbReference type="ARBA" id="ARBA00022679"/>
    </source>
</evidence>
<dbReference type="GO" id="GO:0034245">
    <property type="term" value="C:mitochondrial DNA-directed RNA polymerase complex"/>
    <property type="evidence" value="ECO:0007669"/>
    <property type="project" value="TreeGrafter"/>
</dbReference>
<evidence type="ECO:0000256" key="10">
    <source>
        <dbReference type="ARBA" id="ARBA00048552"/>
    </source>
</evidence>
<dbReference type="Proteomes" id="UP000799437">
    <property type="component" value="Unassembled WGS sequence"/>
</dbReference>
<evidence type="ECO:0000256" key="9">
    <source>
        <dbReference type="ARBA" id="ARBA00023163"/>
    </source>
</evidence>
<keyword evidence="6 11" id="KW-0548">Nucleotidyltransferase</keyword>
<keyword evidence="15" id="KW-1185">Reference proteome</keyword>
<dbReference type="GO" id="GO:0006390">
    <property type="term" value="P:mitochondrial transcription"/>
    <property type="evidence" value="ECO:0007669"/>
    <property type="project" value="TreeGrafter"/>
</dbReference>
<keyword evidence="9 11" id="KW-0804">Transcription</keyword>
<proteinExistence type="inferred from homology"/>
<evidence type="ECO:0000256" key="7">
    <source>
        <dbReference type="ARBA" id="ARBA00022946"/>
    </source>
</evidence>
<comment type="catalytic activity">
    <reaction evidence="10 11">
        <text>RNA(n) + a ribonucleoside 5'-triphosphate = RNA(n+1) + diphosphate</text>
        <dbReference type="Rhea" id="RHEA:21248"/>
        <dbReference type="Rhea" id="RHEA-COMP:14527"/>
        <dbReference type="Rhea" id="RHEA-COMP:17342"/>
        <dbReference type="ChEBI" id="CHEBI:33019"/>
        <dbReference type="ChEBI" id="CHEBI:61557"/>
        <dbReference type="ChEBI" id="CHEBI:140395"/>
        <dbReference type="EC" id="2.7.7.6"/>
    </reaction>
</comment>
<keyword evidence="7" id="KW-0809">Transit peptide</keyword>
<sequence>MLVRAARKQRRPARKPCPLNTSNVLPLSFLYPAFLRCSHQSATAATSSPTDTRRTKSGFSLPNKSHVRPLVTASSFANPPPSIFSQPADILSWNNSQFAASTNRWDPQSPLVVSLPPPSRNLNYRQGIGGTSPELLQNLYASIRVGRLDRAAIVVGRIRDSAPQGSSEVIQAHNIYLDGLFKALSIDDPPINYTDIRNWYKRQIIDKHDRPNAKTLNVMIRATIAAAPESHRKTFVDEYVSYARNHNMYAEVMGAEYSIEEWLCLETWYPNEYAITAEEEAEAMHEVEKQDVAEARETRQKGLGLSTLKKTLSTLDGSYGGPTANLTQEQLYERQVELEETTVEIAMDRWRKEQEKLSKLGVKQVGANRSIDAWMARWFTSLTEVLTTELKMVRTALANKDGNDADRQIYGPYMELFAPDKLAAITILSILEAFSTPKQRDGPSKRMQLVWLTMRVTKNLQQEHAVAAAKERSPVATSRSQTNISAHQRAKYVALNLRHQKNTIPNATQEDNQDDVEFSLVVRAKLGAVLLEKLISSATIDNQVIDPETGQKISRTQPAFTHTSTYSLGKKTGKIEAHHILLQKLRSEPVHASFIGYLPMLTEPKKWSGLKKGAYLKYPVEMIRFKARDETQMTYANTAAKKGDLAMVFAGLDVLGKTPWRINKSVLTVMIDAWNSGEALGSLAPESSDIAYPPEPGPGADLLARRKWMREVRRLDDLKGGYHSNRCFQNFQIEIARSFREHTFYYPHNVDFRGRAYPIPPLLNHMGADPARGLLVFGKGKELGEVGLRWLKIHMANLAGFDKASLSDRERFAMDHLDDIYDSAVSPLTGKRWWLKAEDPWQCLACCFEIKNAMDLSDPTKYVSYLPVHQDGTCNGLQHYAALGGDAAGAAQVNLLPGDRPADVYTGVADLVKKEIRRRADEGHKFAKLADGMITRKVVKQTVMTNVYGVTFFGAKLQVQKQLEELNPNASEEERSNIRGMALEIANAIFGALGTLFTGAQNIQHWLAECASRITSSLTPEQMHQLEADISGGKGKSRSAQGSNLPAKVWKDQLQQSTLVWTTPLKLPVVQPYRDCKTKIVSTALQQLRLRDSAASDPVNRRKQVQGFPPNFVHSLDATHMLLSALRSDELGLTFAAVHDSFWTHAADIPTMNTVLRDTFVRMHSEDIITRLAEEFQARYGSHMRLVSIRADSDIARKIKDFRSEEALKSTKKGKGATKHGAKKGPKTGLLHATTQELLAERKRSALLTSKDPNKQAEGRKMMTPTSIYEECIAAGMAVPTAPAEAIALGGNKRLDMDNEVGLLSDEDAATLTVNRDGDAAPCSEDLHDDPESEIAVSEEADIDDETQLPRDAEEAAKSPTRLSFVTLWAPMSFPPVPQKGDFDVARLKQSEYFFS</sequence>
<evidence type="ECO:0000256" key="1">
    <source>
        <dbReference type="ARBA" id="ARBA00004026"/>
    </source>
</evidence>
<keyword evidence="5 11" id="KW-0808">Transferase</keyword>
<comment type="function">
    <text evidence="1 11">DNA-dependent RNA polymerase catalyzes the transcription of DNA into RNA using the four ribonucleoside triphosphates as substrates.</text>
</comment>
<dbReference type="RefSeq" id="XP_033597879.1">
    <property type="nucleotide sequence ID" value="XM_033742473.1"/>
</dbReference>
<dbReference type="GeneID" id="54483527"/>
<gene>
    <name evidence="14" type="ORF">EJ05DRAFT_455355</name>
</gene>
<dbReference type="PANTHER" id="PTHR10102">
    <property type="entry name" value="DNA-DIRECTED RNA POLYMERASE, MITOCHONDRIAL"/>
    <property type="match status" value="1"/>
</dbReference>
<evidence type="ECO:0000256" key="3">
    <source>
        <dbReference type="ARBA" id="ARBA00009493"/>
    </source>
</evidence>
<dbReference type="Gene3D" id="1.10.287.280">
    <property type="match status" value="1"/>
</dbReference>
<dbReference type="GO" id="GO:0003899">
    <property type="term" value="F:DNA-directed RNA polymerase activity"/>
    <property type="evidence" value="ECO:0007669"/>
    <property type="project" value="UniProtKB-EC"/>
</dbReference>
<dbReference type="InterPro" id="IPR029262">
    <property type="entry name" value="RPOL_N"/>
</dbReference>
<evidence type="ECO:0000256" key="4">
    <source>
        <dbReference type="ARBA" id="ARBA00022478"/>
    </source>
</evidence>
<feature type="domain" description="DNA-directed RNA polymerase N-terminal" evidence="13">
    <location>
        <begin position="333"/>
        <end position="657"/>
    </location>
</feature>
<protein>
    <recommendedName>
        <fullName evidence="11">DNA-directed RNA polymerase</fullName>
        <ecNumber evidence="11">2.7.7.6</ecNumber>
    </recommendedName>
</protein>
<dbReference type="PANTHER" id="PTHR10102:SF0">
    <property type="entry name" value="DNA-DIRECTED RNA POLYMERASE, MITOCHONDRIAL"/>
    <property type="match status" value="1"/>
</dbReference>
<evidence type="ECO:0000256" key="2">
    <source>
        <dbReference type="ARBA" id="ARBA00004173"/>
    </source>
</evidence>
<keyword evidence="4 11" id="KW-0240">DNA-directed RNA polymerase</keyword>
<evidence type="ECO:0000313" key="15">
    <source>
        <dbReference type="Proteomes" id="UP000799437"/>
    </source>
</evidence>
<evidence type="ECO:0000313" key="14">
    <source>
        <dbReference type="EMBL" id="KAF2755428.1"/>
    </source>
</evidence>
<dbReference type="InterPro" id="IPR002092">
    <property type="entry name" value="DNA-dir_Rpol_phage-type"/>
</dbReference>
<dbReference type="InterPro" id="IPR043502">
    <property type="entry name" value="DNA/RNA_pol_sf"/>
</dbReference>